<comment type="caution">
    <text evidence="2">The sequence shown here is derived from an EMBL/GenBank/DDBJ whole genome shotgun (WGS) entry which is preliminary data.</text>
</comment>
<sequence>MSDRERMSHQNSLTLEETKEYKLLVHVYFVHSVHLAGASRALSGGRTSAPTSRNLQRSSPERRERNGKSSLIIMELERAPRFLGTFRKRTFVKFTLIIRDPQPEPGRAANATNKGFAIPLWGFAEKRIGRDAICFSVSTHACSKSIQEDYEKRADVRRAILKGIDLLLTFGGLPKGGFRRLLQWLTSRRARDPAACAIINCHELQAAGAWLHGGSAGRPTDVSVPFVFQYTITLERPLQLILWRDDETLALTTLQLNTLTYGTASAPFLNIRCLLQLSKECSDQKIASIIEHDFNVDDLNTN</sequence>
<evidence type="ECO:0000313" key="2">
    <source>
        <dbReference type="EMBL" id="GBP29476.1"/>
    </source>
</evidence>
<dbReference type="EMBL" id="BGZK01000220">
    <property type="protein sequence ID" value="GBP29476.1"/>
    <property type="molecule type" value="Genomic_DNA"/>
</dbReference>
<evidence type="ECO:0000256" key="1">
    <source>
        <dbReference type="SAM" id="MobiDB-lite"/>
    </source>
</evidence>
<protein>
    <submittedName>
        <fullName evidence="2">Uncharacterized protein</fullName>
    </submittedName>
</protein>
<evidence type="ECO:0000313" key="3">
    <source>
        <dbReference type="Proteomes" id="UP000299102"/>
    </source>
</evidence>
<keyword evidence="3" id="KW-1185">Reference proteome</keyword>
<feature type="compositionally biased region" description="Polar residues" evidence="1">
    <location>
        <begin position="45"/>
        <end position="58"/>
    </location>
</feature>
<proteinExistence type="predicted"/>
<organism evidence="2 3">
    <name type="scientific">Eumeta variegata</name>
    <name type="common">Bagworm moth</name>
    <name type="synonym">Eumeta japonica</name>
    <dbReference type="NCBI Taxonomy" id="151549"/>
    <lineage>
        <taxon>Eukaryota</taxon>
        <taxon>Metazoa</taxon>
        <taxon>Ecdysozoa</taxon>
        <taxon>Arthropoda</taxon>
        <taxon>Hexapoda</taxon>
        <taxon>Insecta</taxon>
        <taxon>Pterygota</taxon>
        <taxon>Neoptera</taxon>
        <taxon>Endopterygota</taxon>
        <taxon>Lepidoptera</taxon>
        <taxon>Glossata</taxon>
        <taxon>Ditrysia</taxon>
        <taxon>Tineoidea</taxon>
        <taxon>Psychidae</taxon>
        <taxon>Oiketicinae</taxon>
        <taxon>Eumeta</taxon>
    </lineage>
</organism>
<dbReference type="AlphaFoldDB" id="A0A4C1UU14"/>
<reference evidence="2 3" key="1">
    <citation type="journal article" date="2019" name="Commun. Biol.">
        <title>The bagworm genome reveals a unique fibroin gene that provides high tensile strength.</title>
        <authorList>
            <person name="Kono N."/>
            <person name="Nakamura H."/>
            <person name="Ohtoshi R."/>
            <person name="Tomita M."/>
            <person name="Numata K."/>
            <person name="Arakawa K."/>
        </authorList>
    </citation>
    <scope>NUCLEOTIDE SEQUENCE [LARGE SCALE GENOMIC DNA]</scope>
</reference>
<feature type="region of interest" description="Disordered" evidence="1">
    <location>
        <begin position="40"/>
        <end position="67"/>
    </location>
</feature>
<gene>
    <name evidence="2" type="ORF">EVAR_22088_1</name>
</gene>
<name>A0A4C1UU14_EUMVA</name>
<dbReference type="Proteomes" id="UP000299102">
    <property type="component" value="Unassembled WGS sequence"/>
</dbReference>
<accession>A0A4C1UU14</accession>